<dbReference type="InterPro" id="IPR027417">
    <property type="entry name" value="P-loop_NTPase"/>
</dbReference>
<dbReference type="EMBL" id="MU003723">
    <property type="protein sequence ID" value="KAF2802514.1"/>
    <property type="molecule type" value="Genomic_DNA"/>
</dbReference>
<dbReference type="RefSeq" id="XP_033569478.1">
    <property type="nucleotide sequence ID" value="XM_033716235.1"/>
</dbReference>
<name>A0A6A6Y3C0_9PEZI</name>
<gene>
    <name evidence="9 11" type="ORF">BDZ99DRAFT_401578</name>
</gene>
<reference evidence="11" key="3">
    <citation type="submission" date="2025-04" db="UniProtKB">
        <authorList>
            <consortium name="RefSeq"/>
        </authorList>
    </citation>
    <scope>IDENTIFICATION</scope>
    <source>
        <strain evidence="11">CBS 304.34</strain>
    </source>
</reference>
<evidence type="ECO:0000256" key="4">
    <source>
        <dbReference type="ARBA" id="ARBA00022741"/>
    </source>
</evidence>
<dbReference type="InterPro" id="IPR003439">
    <property type="entry name" value="ABC_transporter-like_ATP-bd"/>
</dbReference>
<evidence type="ECO:0000313" key="10">
    <source>
        <dbReference type="Proteomes" id="UP000504636"/>
    </source>
</evidence>
<dbReference type="GO" id="GO:0042626">
    <property type="term" value="F:ATPase-coupled transmembrane transporter activity"/>
    <property type="evidence" value="ECO:0007669"/>
    <property type="project" value="TreeGrafter"/>
</dbReference>
<dbReference type="Proteomes" id="UP000504636">
    <property type="component" value="Unplaced"/>
</dbReference>
<evidence type="ECO:0000256" key="3">
    <source>
        <dbReference type="ARBA" id="ARBA00022692"/>
    </source>
</evidence>
<dbReference type="SUPFAM" id="SSF52540">
    <property type="entry name" value="P-loop containing nucleoside triphosphate hydrolases"/>
    <property type="match status" value="1"/>
</dbReference>
<dbReference type="Gene3D" id="3.40.50.300">
    <property type="entry name" value="P-loop containing nucleotide triphosphate hydrolases"/>
    <property type="match status" value="1"/>
</dbReference>
<dbReference type="GO" id="GO:0016020">
    <property type="term" value="C:membrane"/>
    <property type="evidence" value="ECO:0007669"/>
    <property type="project" value="UniProtKB-SubCell"/>
</dbReference>
<sequence length="249" mass="27003">MSDILSTVDVEKNDRGSDYTHLTNSSIQTFGFEGVTVTVNDRTTKQPKEILSGVNGMVEAEGEMLALMGPSGSGKTTLLNVLAHREAMSKATKGLYINGKETKLKDFQKISSYVEQEDALVGSDTVKETLYFAAKLALPSSIIKIERIMKIIALVTAFGLQGQAETIIGTPIQKGPSGGQKRRVSVASQLITSPKLLFLDEPTSGLDSAANYEVISLVKALAKKRNIGLYLNKFYIQAHVNVDRSFLSL</sequence>
<evidence type="ECO:0000256" key="5">
    <source>
        <dbReference type="ARBA" id="ARBA00022840"/>
    </source>
</evidence>
<evidence type="ECO:0000256" key="2">
    <source>
        <dbReference type="ARBA" id="ARBA00022448"/>
    </source>
</evidence>
<organism evidence="9">
    <name type="scientific">Mytilinidion resinicola</name>
    <dbReference type="NCBI Taxonomy" id="574789"/>
    <lineage>
        <taxon>Eukaryota</taxon>
        <taxon>Fungi</taxon>
        <taxon>Dikarya</taxon>
        <taxon>Ascomycota</taxon>
        <taxon>Pezizomycotina</taxon>
        <taxon>Dothideomycetes</taxon>
        <taxon>Pleosporomycetidae</taxon>
        <taxon>Mytilinidiales</taxon>
        <taxon>Mytilinidiaceae</taxon>
        <taxon>Mytilinidion</taxon>
    </lineage>
</organism>
<keyword evidence="5" id="KW-0067">ATP-binding</keyword>
<dbReference type="GeneID" id="54457128"/>
<dbReference type="Pfam" id="PF00005">
    <property type="entry name" value="ABC_tran"/>
    <property type="match status" value="1"/>
</dbReference>
<keyword evidence="3" id="KW-0812">Transmembrane</keyword>
<dbReference type="PROSITE" id="PS50893">
    <property type="entry name" value="ABC_TRANSPORTER_2"/>
    <property type="match status" value="1"/>
</dbReference>
<dbReference type="PANTHER" id="PTHR48041:SF98">
    <property type="entry name" value="TRANSPORTER, PUTATIVE (EUROFUNG)-RELATED"/>
    <property type="match status" value="1"/>
</dbReference>
<evidence type="ECO:0000313" key="11">
    <source>
        <dbReference type="RefSeq" id="XP_033569478.1"/>
    </source>
</evidence>
<dbReference type="GO" id="GO:0005524">
    <property type="term" value="F:ATP binding"/>
    <property type="evidence" value="ECO:0007669"/>
    <property type="project" value="UniProtKB-KW"/>
</dbReference>
<accession>A0A6A6Y3C0</accession>
<keyword evidence="10" id="KW-1185">Reference proteome</keyword>
<evidence type="ECO:0000313" key="9">
    <source>
        <dbReference type="EMBL" id="KAF2802514.1"/>
    </source>
</evidence>
<dbReference type="SMART" id="SM00382">
    <property type="entry name" value="AAA"/>
    <property type="match status" value="1"/>
</dbReference>
<evidence type="ECO:0000256" key="7">
    <source>
        <dbReference type="ARBA" id="ARBA00023136"/>
    </source>
</evidence>
<keyword evidence="9 11" id="KW-0378">Hydrolase</keyword>
<keyword evidence="7" id="KW-0472">Membrane</keyword>
<evidence type="ECO:0000256" key="1">
    <source>
        <dbReference type="ARBA" id="ARBA00004141"/>
    </source>
</evidence>
<dbReference type="OrthoDB" id="66620at2759"/>
<reference evidence="11" key="2">
    <citation type="submission" date="2020-04" db="EMBL/GenBank/DDBJ databases">
        <authorList>
            <consortium name="NCBI Genome Project"/>
        </authorList>
    </citation>
    <scope>NUCLEOTIDE SEQUENCE</scope>
    <source>
        <strain evidence="11">CBS 304.34</strain>
    </source>
</reference>
<protein>
    <submittedName>
        <fullName evidence="9 11">P-loop containing nucleoside triphosphate hydrolase protein</fullName>
    </submittedName>
</protein>
<evidence type="ECO:0000259" key="8">
    <source>
        <dbReference type="PROSITE" id="PS50893"/>
    </source>
</evidence>
<evidence type="ECO:0000256" key="6">
    <source>
        <dbReference type="ARBA" id="ARBA00022989"/>
    </source>
</evidence>
<keyword evidence="2" id="KW-0813">Transport</keyword>
<proteinExistence type="predicted"/>
<dbReference type="PANTHER" id="PTHR48041">
    <property type="entry name" value="ABC TRANSPORTER G FAMILY MEMBER 28"/>
    <property type="match status" value="1"/>
</dbReference>
<comment type="subcellular location">
    <subcellularLocation>
        <location evidence="1">Membrane</location>
        <topology evidence="1">Multi-pass membrane protein</topology>
    </subcellularLocation>
</comment>
<keyword evidence="4" id="KW-0547">Nucleotide-binding</keyword>
<reference evidence="9 11" key="1">
    <citation type="journal article" date="2020" name="Stud. Mycol.">
        <title>101 Dothideomycetes genomes: a test case for predicting lifestyles and emergence of pathogens.</title>
        <authorList>
            <person name="Haridas S."/>
            <person name="Albert R."/>
            <person name="Binder M."/>
            <person name="Bloem J."/>
            <person name="Labutti K."/>
            <person name="Salamov A."/>
            <person name="Andreopoulos B."/>
            <person name="Baker S."/>
            <person name="Barry K."/>
            <person name="Bills G."/>
            <person name="Bluhm B."/>
            <person name="Cannon C."/>
            <person name="Castanera R."/>
            <person name="Culley D."/>
            <person name="Daum C."/>
            <person name="Ezra D."/>
            <person name="Gonzalez J."/>
            <person name="Henrissat B."/>
            <person name="Kuo A."/>
            <person name="Liang C."/>
            <person name="Lipzen A."/>
            <person name="Lutzoni F."/>
            <person name="Magnuson J."/>
            <person name="Mondo S."/>
            <person name="Nolan M."/>
            <person name="Ohm R."/>
            <person name="Pangilinan J."/>
            <person name="Park H.-J."/>
            <person name="Ramirez L."/>
            <person name="Alfaro M."/>
            <person name="Sun H."/>
            <person name="Tritt A."/>
            <person name="Yoshinaga Y."/>
            <person name="Zwiers L.-H."/>
            <person name="Turgeon B."/>
            <person name="Goodwin S."/>
            <person name="Spatafora J."/>
            <person name="Crous P."/>
            <person name="Grigoriev I."/>
        </authorList>
    </citation>
    <scope>NUCLEOTIDE SEQUENCE</scope>
    <source>
        <strain evidence="9 11">CBS 304.34</strain>
    </source>
</reference>
<dbReference type="GO" id="GO:0016887">
    <property type="term" value="F:ATP hydrolysis activity"/>
    <property type="evidence" value="ECO:0007669"/>
    <property type="project" value="InterPro"/>
</dbReference>
<feature type="domain" description="ABC transporter" evidence="8">
    <location>
        <begin position="30"/>
        <end position="249"/>
    </location>
</feature>
<dbReference type="AlphaFoldDB" id="A0A6A6Y3C0"/>
<dbReference type="InterPro" id="IPR003593">
    <property type="entry name" value="AAA+_ATPase"/>
</dbReference>
<keyword evidence="6" id="KW-1133">Transmembrane helix</keyword>
<dbReference type="InterPro" id="IPR050352">
    <property type="entry name" value="ABCG_transporters"/>
</dbReference>